<comment type="caution">
    <text evidence="3">The sequence shown here is derived from an EMBL/GenBank/DDBJ whole genome shotgun (WGS) entry which is preliminary data.</text>
</comment>
<accession>A0A934NTS8</accession>
<reference evidence="3" key="1">
    <citation type="submission" date="2020-12" db="EMBL/GenBank/DDBJ databases">
        <title>Antrihabitans popcorni sp. nov. and Antrihabitans auranticaus sp. nov., isolated from a larva cave.</title>
        <authorList>
            <person name="Lee S.D."/>
            <person name="Kim I.S."/>
        </authorList>
    </citation>
    <scope>NUCLEOTIDE SEQUENCE</scope>
    <source>
        <strain evidence="3">YC3-6</strain>
    </source>
</reference>
<keyword evidence="2" id="KW-1133">Transmembrane helix</keyword>
<organism evidence="3 4">
    <name type="scientific">Antrihabitans stalagmiti</name>
    <dbReference type="NCBI Taxonomy" id="2799499"/>
    <lineage>
        <taxon>Bacteria</taxon>
        <taxon>Bacillati</taxon>
        <taxon>Actinomycetota</taxon>
        <taxon>Actinomycetes</taxon>
        <taxon>Mycobacteriales</taxon>
        <taxon>Nocardiaceae</taxon>
        <taxon>Antrihabitans</taxon>
    </lineage>
</organism>
<feature type="transmembrane region" description="Helical" evidence="2">
    <location>
        <begin position="174"/>
        <end position="190"/>
    </location>
</feature>
<dbReference type="Proteomes" id="UP000655868">
    <property type="component" value="Unassembled WGS sequence"/>
</dbReference>
<dbReference type="RefSeq" id="WP_199706247.1">
    <property type="nucleotide sequence ID" value="NZ_JAEMNV010000007.1"/>
</dbReference>
<keyword evidence="2" id="KW-0472">Membrane</keyword>
<sequence>MDQTWTLRVRGHPVAVRPAADKSIELLRDDTVVDTRRIPTFGAVTFDLDAARVTVDVSWGTRISKAVLRLDGSPEDTERDIEFDPPTGSRKARLAALKQRRPKVYAARHIGIAAIEIIAGVLGLNLLLRLLPDLNIPKPDLPDLNLPTIPLPSVDLPDISLPGWVGAIAASAKYWIPVLIAIGIAANEVGRRQRAAQRKRDIAAEESTVAGSTVAGRTDENR</sequence>
<feature type="transmembrane region" description="Helical" evidence="2">
    <location>
        <begin position="110"/>
        <end position="131"/>
    </location>
</feature>
<proteinExistence type="predicted"/>
<evidence type="ECO:0000313" key="4">
    <source>
        <dbReference type="Proteomes" id="UP000655868"/>
    </source>
</evidence>
<keyword evidence="2" id="KW-0812">Transmembrane</keyword>
<dbReference type="AlphaFoldDB" id="A0A934NTS8"/>
<dbReference type="EMBL" id="JAEMNV010000007">
    <property type="protein sequence ID" value="MBJ8341366.1"/>
    <property type="molecule type" value="Genomic_DNA"/>
</dbReference>
<evidence type="ECO:0000313" key="3">
    <source>
        <dbReference type="EMBL" id="MBJ8341366.1"/>
    </source>
</evidence>
<keyword evidence="4" id="KW-1185">Reference proteome</keyword>
<feature type="region of interest" description="Disordered" evidence="1">
    <location>
        <begin position="197"/>
        <end position="222"/>
    </location>
</feature>
<evidence type="ECO:0000256" key="1">
    <source>
        <dbReference type="SAM" id="MobiDB-lite"/>
    </source>
</evidence>
<name>A0A934NTS8_9NOCA</name>
<evidence type="ECO:0000256" key="2">
    <source>
        <dbReference type="SAM" id="Phobius"/>
    </source>
</evidence>
<gene>
    <name evidence="3" type="ORF">JGU71_20990</name>
</gene>
<protein>
    <submittedName>
        <fullName evidence="3">Uncharacterized protein</fullName>
    </submittedName>
</protein>